<accession>A0ABS2E680</accession>
<keyword evidence="1" id="KW-0677">Repeat</keyword>
<dbReference type="Pfam" id="PF00874">
    <property type="entry name" value="PRD"/>
    <property type="match status" value="2"/>
</dbReference>
<dbReference type="PANTHER" id="PTHR30185">
    <property type="entry name" value="CRYPTIC BETA-GLUCOSIDE BGL OPERON ANTITERMINATOR"/>
    <property type="match status" value="1"/>
</dbReference>
<evidence type="ECO:0000256" key="1">
    <source>
        <dbReference type="ARBA" id="ARBA00022737"/>
    </source>
</evidence>
<organism evidence="3 4">
    <name type="scientific">Faecalicatena fissicatena</name>
    <dbReference type="NCBI Taxonomy" id="290055"/>
    <lineage>
        <taxon>Bacteria</taxon>
        <taxon>Bacillati</taxon>
        <taxon>Bacillota</taxon>
        <taxon>Clostridia</taxon>
        <taxon>Lachnospirales</taxon>
        <taxon>Lachnospiraceae</taxon>
        <taxon>Faecalicatena</taxon>
    </lineage>
</organism>
<dbReference type="InterPro" id="IPR036634">
    <property type="entry name" value="PRD_sf"/>
</dbReference>
<dbReference type="InterPro" id="IPR036650">
    <property type="entry name" value="CAT_RNA-bd_dom_sf"/>
</dbReference>
<dbReference type="PROSITE" id="PS51372">
    <property type="entry name" value="PRD_2"/>
    <property type="match status" value="2"/>
</dbReference>
<evidence type="ECO:0000313" key="3">
    <source>
        <dbReference type="EMBL" id="MBM6737127.1"/>
    </source>
</evidence>
<evidence type="ECO:0000259" key="2">
    <source>
        <dbReference type="PROSITE" id="PS51372"/>
    </source>
</evidence>
<evidence type="ECO:0000313" key="4">
    <source>
        <dbReference type="Proteomes" id="UP000716906"/>
    </source>
</evidence>
<dbReference type="Gene3D" id="2.30.24.10">
    <property type="entry name" value="CAT RNA-binding domain"/>
    <property type="match status" value="1"/>
</dbReference>
<dbReference type="Proteomes" id="UP000716906">
    <property type="component" value="Unassembled WGS sequence"/>
</dbReference>
<protein>
    <submittedName>
        <fullName evidence="3">PRD domain-containing protein</fullName>
    </submittedName>
</protein>
<sequence>MYRVIKALNHNAVLVLDGASQEYLIMGKGIGFGKKVSERIEPAPDSVVYSLQSVSERGKAKDLFKEIDPRYLEMADAVLNEAAKEFAHVDRGVLFPMADHIAFAVSRMRRGEVIANLLTQDIQVLFYKEFKAASLVRRLLMEEEGLEVPDDEIGYVALHVHAATAGEKVSSAMQIAAAVRECITMIEEDAGKRIAVQTLSYNRLMNHIRYMAARAVTGEELKLNMNQYISREFPGSYRIAETVCAHLGKHLGKTLSDTEIGYLAMHIERVYTEDE</sequence>
<dbReference type="SUPFAM" id="SSF63520">
    <property type="entry name" value="PTS-regulatory domain, PRD"/>
    <property type="match status" value="2"/>
</dbReference>
<keyword evidence="4" id="KW-1185">Reference proteome</keyword>
<dbReference type="EMBL" id="JACLYY010000002">
    <property type="protein sequence ID" value="MBM6737127.1"/>
    <property type="molecule type" value="Genomic_DNA"/>
</dbReference>
<dbReference type="SMART" id="SM01061">
    <property type="entry name" value="CAT_RBD"/>
    <property type="match status" value="1"/>
</dbReference>
<feature type="domain" description="PRD" evidence="2">
    <location>
        <begin position="66"/>
        <end position="169"/>
    </location>
</feature>
<name>A0ABS2E680_9FIRM</name>
<gene>
    <name evidence="3" type="ORF">H7U36_03270</name>
</gene>
<dbReference type="Gene3D" id="1.10.1790.10">
    <property type="entry name" value="PRD domain"/>
    <property type="match status" value="2"/>
</dbReference>
<dbReference type="PANTHER" id="PTHR30185:SF15">
    <property type="entry name" value="CRYPTIC BETA-GLUCOSIDE BGL OPERON ANTITERMINATOR"/>
    <property type="match status" value="1"/>
</dbReference>
<dbReference type="RefSeq" id="WP_033124656.1">
    <property type="nucleotide sequence ID" value="NZ_JACLYY010000002.1"/>
</dbReference>
<proteinExistence type="predicted"/>
<comment type="caution">
    <text evidence="3">The sequence shown here is derived from an EMBL/GenBank/DDBJ whole genome shotgun (WGS) entry which is preliminary data.</text>
</comment>
<dbReference type="InterPro" id="IPR050661">
    <property type="entry name" value="BglG_antiterminators"/>
</dbReference>
<dbReference type="InterPro" id="IPR004341">
    <property type="entry name" value="CAT_RNA-bd_dom"/>
</dbReference>
<dbReference type="InterPro" id="IPR011608">
    <property type="entry name" value="PRD"/>
</dbReference>
<dbReference type="SUPFAM" id="SSF50151">
    <property type="entry name" value="SacY-like RNA-binding domain"/>
    <property type="match status" value="1"/>
</dbReference>
<dbReference type="Pfam" id="PF03123">
    <property type="entry name" value="CAT_RBD"/>
    <property type="match status" value="1"/>
</dbReference>
<reference evidence="3 4" key="1">
    <citation type="journal article" date="2021" name="Sci. Rep.">
        <title>The distribution of antibiotic resistance genes in chicken gut microbiota commensals.</title>
        <authorList>
            <person name="Juricova H."/>
            <person name="Matiasovicova J."/>
            <person name="Kubasova T."/>
            <person name="Cejkova D."/>
            <person name="Rychlik I."/>
        </authorList>
    </citation>
    <scope>NUCLEOTIDE SEQUENCE [LARGE SCALE GENOMIC DNA]</scope>
    <source>
        <strain evidence="3 4">An773</strain>
    </source>
</reference>
<feature type="domain" description="PRD" evidence="2">
    <location>
        <begin position="170"/>
        <end position="275"/>
    </location>
</feature>